<dbReference type="RefSeq" id="XP_065962756.1">
    <property type="nucleotide sequence ID" value="XM_066107088.1"/>
</dbReference>
<dbReference type="KEGG" id="ptrr:90956337"/>
<name>A0A834VQP6_9PLEO</name>
<evidence type="ECO:0000313" key="1">
    <source>
        <dbReference type="EMBL" id="KAF7571943.1"/>
    </source>
</evidence>
<organism evidence="1 2">
    <name type="scientific">Pyrenophora tritici-repentis</name>
    <dbReference type="NCBI Taxonomy" id="45151"/>
    <lineage>
        <taxon>Eukaryota</taxon>
        <taxon>Fungi</taxon>
        <taxon>Dikarya</taxon>
        <taxon>Ascomycota</taxon>
        <taxon>Pezizomycotina</taxon>
        <taxon>Dothideomycetes</taxon>
        <taxon>Pleosporomycetidae</taxon>
        <taxon>Pleosporales</taxon>
        <taxon>Pleosporineae</taxon>
        <taxon>Pleosporaceae</taxon>
        <taxon>Pyrenophora</taxon>
    </lineage>
</organism>
<gene>
    <name evidence="1" type="ORF">PtrM4_094430</name>
</gene>
<proteinExistence type="predicted"/>
<dbReference type="GeneID" id="90956337"/>
<dbReference type="AlphaFoldDB" id="A0A834VQP6"/>
<accession>A0A834VQP6</accession>
<comment type="caution">
    <text evidence="1">The sequence shown here is derived from an EMBL/GenBank/DDBJ whole genome shotgun (WGS) entry which is preliminary data.</text>
</comment>
<dbReference type="Proteomes" id="UP000245464">
    <property type="component" value="Chromosome 4"/>
</dbReference>
<dbReference type="EMBL" id="NQIK02000004">
    <property type="protein sequence ID" value="KAF7571943.1"/>
    <property type="molecule type" value="Genomic_DNA"/>
</dbReference>
<evidence type="ECO:0000313" key="2">
    <source>
        <dbReference type="Proteomes" id="UP000245464"/>
    </source>
</evidence>
<reference evidence="1" key="1">
    <citation type="journal article" date="2018" name="BMC Genomics">
        <title>Comparative genomics of the wheat fungal pathogen Pyrenophora tritici-repentis reveals chromosomal variations and genome plasticity.</title>
        <authorList>
            <person name="Moolhuijzen P."/>
            <person name="See P.T."/>
            <person name="Hane J.K."/>
            <person name="Shi G."/>
            <person name="Liu Z."/>
            <person name="Oliver R.P."/>
            <person name="Moffat C.S."/>
        </authorList>
    </citation>
    <scope>NUCLEOTIDE SEQUENCE [LARGE SCALE GENOMIC DNA]</scope>
    <source>
        <strain evidence="1">M4</strain>
    </source>
</reference>
<protein>
    <submittedName>
        <fullName evidence="1">Uncharacterized protein</fullName>
    </submittedName>
</protein>
<sequence length="150" mass="17161">MFMFATVVVHEVAHGYYMFVRGPCEEPLWDINEPHAELGFSWETNILGHIPMPDGKDTSIDGQFHEIYAIQLQDYPTDAEYGRIIHHLKSGSKAEFTTRDAKGNYRVWPLLSGGEFRGARWALSNDAQLFVASIHVIPTHWIVAWFRQGT</sequence>